<reference evidence="7" key="1">
    <citation type="submission" date="2021-01" db="UniProtKB">
        <authorList>
            <consortium name="EnsemblMetazoa"/>
        </authorList>
    </citation>
    <scope>IDENTIFICATION</scope>
</reference>
<feature type="region of interest" description="Disordered" evidence="5">
    <location>
        <begin position="168"/>
        <end position="188"/>
    </location>
</feature>
<dbReference type="AlphaFoldDB" id="A0A7M7M8C6"/>
<sequence length="378" mass="44857">MSLWNRLSMCMTQIVVGSKKSHVLCASYRFCRSYAEIDLSKQPKRPRYPFLRFMLGLRQAELRNHPASKLSKIASVKWQQMSEDEKAPYIEEFKKENAEHRKQMERFKETLGLGESEYQQALKWYRANSKIKSKRQFRKIIEELNGPKLTVGSPFGLFFHEASRKSSEHVTHERTQWQQQQSSSAGKELTETEKFVFPKQNSGINQTPQSRKRTNKGIVMAKNRMQFYSDKWRALSKQEKELYRVEYNDRINEYNRRVITWWTELSSEQRDKVVNAYERYVIWFKNRGRPLRPPPSELVDVFGEQQANSLYHRVLKQHRKCKYSNGLPFPCVQNSSTIRNGDDENSGEGETPARIRQRWSRNKKELGFSIKILERNPR</sequence>
<keyword evidence="8" id="KW-1185">Reference proteome</keyword>
<feature type="compositionally biased region" description="Polar residues" evidence="5">
    <location>
        <begin position="176"/>
        <end position="185"/>
    </location>
</feature>
<feature type="domain" description="HMG box" evidence="6">
    <location>
        <begin position="43"/>
        <end position="108"/>
    </location>
</feature>
<evidence type="ECO:0000256" key="1">
    <source>
        <dbReference type="ARBA" id="ARBA00004123"/>
    </source>
</evidence>
<evidence type="ECO:0000313" key="8">
    <source>
        <dbReference type="Proteomes" id="UP000594260"/>
    </source>
</evidence>
<dbReference type="GO" id="GO:0005634">
    <property type="term" value="C:nucleus"/>
    <property type="evidence" value="ECO:0007669"/>
    <property type="project" value="UniProtKB-SubCell"/>
</dbReference>
<dbReference type="OrthoDB" id="5550281at2759"/>
<comment type="subcellular location">
    <subcellularLocation>
        <location evidence="1">Nucleus</location>
    </subcellularLocation>
</comment>
<feature type="region of interest" description="Disordered" evidence="5">
    <location>
        <begin position="334"/>
        <end position="356"/>
    </location>
</feature>
<dbReference type="InterPro" id="IPR031061">
    <property type="entry name" value="HMGB_plant"/>
</dbReference>
<dbReference type="PANTHER" id="PTHR46261:SF35">
    <property type="entry name" value="HIGH MOBILITY GROUP B PROTEIN 4-RELATED"/>
    <property type="match status" value="1"/>
</dbReference>
<dbReference type="SMART" id="SM00398">
    <property type="entry name" value="HMG"/>
    <property type="match status" value="1"/>
</dbReference>
<dbReference type="SUPFAM" id="SSF47095">
    <property type="entry name" value="HMG-box"/>
    <property type="match status" value="1"/>
</dbReference>
<dbReference type="EnsemblMetazoa" id="XM_022787784">
    <property type="protein sequence ID" value="XP_022643519"/>
    <property type="gene ID" value="LOC111242869"/>
</dbReference>
<keyword evidence="2 4" id="KW-0238">DNA-binding</keyword>
<evidence type="ECO:0000256" key="5">
    <source>
        <dbReference type="SAM" id="MobiDB-lite"/>
    </source>
</evidence>
<name>A0A7M7M8C6_VARDE</name>
<dbReference type="GeneID" id="111242869"/>
<evidence type="ECO:0000256" key="3">
    <source>
        <dbReference type="ARBA" id="ARBA00023242"/>
    </source>
</evidence>
<dbReference type="Proteomes" id="UP000594260">
    <property type="component" value="Unplaced"/>
</dbReference>
<dbReference type="PANTHER" id="PTHR46261">
    <property type="entry name" value="HIGH MOBILITY GROUP B PROTEIN 4-RELATED"/>
    <property type="match status" value="1"/>
</dbReference>
<dbReference type="InterPro" id="IPR009071">
    <property type="entry name" value="HMG_box_dom"/>
</dbReference>
<evidence type="ECO:0000256" key="2">
    <source>
        <dbReference type="ARBA" id="ARBA00023125"/>
    </source>
</evidence>
<accession>A0A7M7M8C6</accession>
<dbReference type="InParanoid" id="A0A7M7M8C6"/>
<organism evidence="7 8">
    <name type="scientific">Varroa destructor</name>
    <name type="common">Honeybee mite</name>
    <dbReference type="NCBI Taxonomy" id="109461"/>
    <lineage>
        <taxon>Eukaryota</taxon>
        <taxon>Metazoa</taxon>
        <taxon>Ecdysozoa</taxon>
        <taxon>Arthropoda</taxon>
        <taxon>Chelicerata</taxon>
        <taxon>Arachnida</taxon>
        <taxon>Acari</taxon>
        <taxon>Parasitiformes</taxon>
        <taxon>Mesostigmata</taxon>
        <taxon>Gamasina</taxon>
        <taxon>Dermanyssoidea</taxon>
        <taxon>Varroidae</taxon>
        <taxon>Varroa</taxon>
    </lineage>
</organism>
<dbReference type="CDD" id="cd22014">
    <property type="entry name" value="HMG-box_CMB1-like"/>
    <property type="match status" value="1"/>
</dbReference>
<dbReference type="Gene3D" id="1.10.30.10">
    <property type="entry name" value="High mobility group box domain"/>
    <property type="match status" value="1"/>
</dbReference>
<evidence type="ECO:0000259" key="6">
    <source>
        <dbReference type="PROSITE" id="PS50118"/>
    </source>
</evidence>
<keyword evidence="3 4" id="KW-0539">Nucleus</keyword>
<dbReference type="Pfam" id="PF00505">
    <property type="entry name" value="HMG_box"/>
    <property type="match status" value="1"/>
</dbReference>
<dbReference type="GO" id="GO:0003677">
    <property type="term" value="F:DNA binding"/>
    <property type="evidence" value="ECO:0007669"/>
    <property type="project" value="UniProtKB-UniRule"/>
</dbReference>
<feature type="DNA-binding region" description="HMG box" evidence="4">
    <location>
        <begin position="43"/>
        <end position="108"/>
    </location>
</feature>
<proteinExistence type="predicted"/>
<evidence type="ECO:0000256" key="4">
    <source>
        <dbReference type="PROSITE-ProRule" id="PRU00267"/>
    </source>
</evidence>
<dbReference type="InterPro" id="IPR036910">
    <property type="entry name" value="HMG_box_dom_sf"/>
</dbReference>
<protein>
    <recommendedName>
        <fullName evidence="6">HMG box domain-containing protein</fullName>
    </recommendedName>
</protein>
<dbReference type="RefSeq" id="XP_022643519.1">
    <property type="nucleotide sequence ID" value="XM_022787784.1"/>
</dbReference>
<evidence type="ECO:0000313" key="7">
    <source>
        <dbReference type="EnsemblMetazoa" id="XP_022643519"/>
    </source>
</evidence>
<dbReference type="PROSITE" id="PS50118">
    <property type="entry name" value="HMG_BOX_2"/>
    <property type="match status" value="1"/>
</dbReference>
<dbReference type="KEGG" id="vde:111242869"/>